<evidence type="ECO:0000256" key="1">
    <source>
        <dbReference type="ARBA" id="ARBA00004613"/>
    </source>
</evidence>
<dbReference type="Proteomes" id="UP000499080">
    <property type="component" value="Unassembled WGS sequence"/>
</dbReference>
<keyword evidence="6" id="KW-1185">Reference proteome</keyword>
<evidence type="ECO:0000313" key="5">
    <source>
        <dbReference type="EMBL" id="GBN75897.1"/>
    </source>
</evidence>
<proteinExistence type="predicted"/>
<evidence type="ECO:0000313" key="4">
    <source>
        <dbReference type="EMBL" id="GBN75857.1"/>
    </source>
</evidence>
<dbReference type="EMBL" id="BGPR01017367">
    <property type="protein sequence ID" value="GBN75897.1"/>
    <property type="molecule type" value="Genomic_DNA"/>
</dbReference>
<evidence type="ECO:0000313" key="6">
    <source>
        <dbReference type="Proteomes" id="UP000499080"/>
    </source>
</evidence>
<dbReference type="InterPro" id="IPR010294">
    <property type="entry name" value="ADAMTS_spacer1"/>
</dbReference>
<dbReference type="EMBL" id="BGPR01017354">
    <property type="protein sequence ID" value="GBN75857.1"/>
    <property type="molecule type" value="Genomic_DNA"/>
</dbReference>
<evidence type="ECO:0000259" key="3">
    <source>
        <dbReference type="Pfam" id="PF05986"/>
    </source>
</evidence>
<gene>
    <name evidence="5" type="ORF">AVEN_101840_1</name>
    <name evidence="4" type="ORF">AVEN_2054_1</name>
</gene>
<comment type="subcellular location">
    <subcellularLocation>
        <location evidence="1">Secreted</location>
    </subcellularLocation>
</comment>
<protein>
    <recommendedName>
        <fullName evidence="3">ADAMTS/ADAMTS-like Spacer 1 domain-containing protein</fullName>
    </recommendedName>
</protein>
<dbReference type="OrthoDB" id="6434101at2759"/>
<feature type="domain" description="ADAMTS/ADAMTS-like Spacer 1" evidence="3">
    <location>
        <begin position="30"/>
        <end position="97"/>
    </location>
</feature>
<accession>A0A4Y2RJB5</accession>
<sequence>MLTNLHVLDLPESEKHNFGIVSVCEHDNSKTIRDTGVKFALMDLKTNYFVNGNWRVQSPGRVLVHGAEFMYNRTWDGHERLSSEGPTRLPLRVLVSFSISPQKKMYN</sequence>
<evidence type="ECO:0000256" key="2">
    <source>
        <dbReference type="ARBA" id="ARBA00022525"/>
    </source>
</evidence>
<reference evidence="5 6" key="1">
    <citation type="journal article" date="2019" name="Sci. Rep.">
        <title>Orb-weaving spider Araneus ventricosus genome elucidates the spidroin gene catalogue.</title>
        <authorList>
            <person name="Kono N."/>
            <person name="Nakamura H."/>
            <person name="Ohtoshi R."/>
            <person name="Moran D.A.P."/>
            <person name="Shinohara A."/>
            <person name="Yoshida Y."/>
            <person name="Fujiwara M."/>
            <person name="Mori M."/>
            <person name="Tomita M."/>
            <person name="Arakawa K."/>
        </authorList>
    </citation>
    <scope>NUCLEOTIDE SEQUENCE [LARGE SCALE GENOMIC DNA]</scope>
</reference>
<dbReference type="Gene3D" id="2.60.120.830">
    <property type="match status" value="1"/>
</dbReference>
<name>A0A4Y2RJB5_ARAVE</name>
<dbReference type="GO" id="GO:0005576">
    <property type="term" value="C:extracellular region"/>
    <property type="evidence" value="ECO:0007669"/>
    <property type="project" value="UniProtKB-SubCell"/>
</dbReference>
<keyword evidence="2" id="KW-0964">Secreted</keyword>
<organism evidence="5 6">
    <name type="scientific">Araneus ventricosus</name>
    <name type="common">Orbweaver spider</name>
    <name type="synonym">Epeira ventricosa</name>
    <dbReference type="NCBI Taxonomy" id="182803"/>
    <lineage>
        <taxon>Eukaryota</taxon>
        <taxon>Metazoa</taxon>
        <taxon>Ecdysozoa</taxon>
        <taxon>Arthropoda</taxon>
        <taxon>Chelicerata</taxon>
        <taxon>Arachnida</taxon>
        <taxon>Araneae</taxon>
        <taxon>Araneomorphae</taxon>
        <taxon>Entelegynae</taxon>
        <taxon>Araneoidea</taxon>
        <taxon>Araneidae</taxon>
        <taxon>Araneus</taxon>
    </lineage>
</organism>
<dbReference type="AlphaFoldDB" id="A0A4Y2RJB5"/>
<dbReference type="Pfam" id="PF05986">
    <property type="entry name" value="ADAMTS_spacer1"/>
    <property type="match status" value="1"/>
</dbReference>
<comment type="caution">
    <text evidence="5">The sequence shown here is derived from an EMBL/GenBank/DDBJ whole genome shotgun (WGS) entry which is preliminary data.</text>
</comment>